<feature type="region of interest" description="Disordered" evidence="1">
    <location>
        <begin position="1"/>
        <end position="62"/>
    </location>
</feature>
<evidence type="ECO:0000313" key="3">
    <source>
        <dbReference type="Proteomes" id="UP000600946"/>
    </source>
</evidence>
<evidence type="ECO:0000256" key="1">
    <source>
        <dbReference type="SAM" id="MobiDB-lite"/>
    </source>
</evidence>
<keyword evidence="3" id="KW-1185">Reference proteome</keyword>
<feature type="compositionally biased region" description="Basic residues" evidence="1">
    <location>
        <begin position="40"/>
        <end position="62"/>
    </location>
</feature>
<name>A0ABQ3B096_9ACTN</name>
<accession>A0ABQ3B096</accession>
<evidence type="ECO:0000313" key="2">
    <source>
        <dbReference type="EMBL" id="GGY69569.1"/>
    </source>
</evidence>
<gene>
    <name evidence="2" type="ORF">GCM10010326_74790</name>
</gene>
<dbReference type="EMBL" id="BMUU01000022">
    <property type="protein sequence ID" value="GGY69569.1"/>
    <property type="molecule type" value="Genomic_DNA"/>
</dbReference>
<dbReference type="Proteomes" id="UP000600946">
    <property type="component" value="Unassembled WGS sequence"/>
</dbReference>
<organism evidence="2 3">
    <name type="scientific">Streptomyces xanthochromogenes</name>
    <dbReference type="NCBI Taxonomy" id="67384"/>
    <lineage>
        <taxon>Bacteria</taxon>
        <taxon>Bacillati</taxon>
        <taxon>Actinomycetota</taxon>
        <taxon>Actinomycetes</taxon>
        <taxon>Kitasatosporales</taxon>
        <taxon>Streptomycetaceae</taxon>
        <taxon>Streptomyces</taxon>
    </lineage>
</organism>
<sequence length="62" mass="6239">MAALTASMESAKAACGATGDATVHDLPQKRAAKNTPAKTATKKAAAKKATAKKTTGRKPRSA</sequence>
<protein>
    <submittedName>
        <fullName evidence="2">Uncharacterized protein</fullName>
    </submittedName>
</protein>
<proteinExistence type="predicted"/>
<reference evidence="3" key="1">
    <citation type="journal article" date="2019" name="Int. J. Syst. Evol. Microbiol.">
        <title>The Global Catalogue of Microorganisms (GCM) 10K type strain sequencing project: providing services to taxonomists for standard genome sequencing and annotation.</title>
        <authorList>
            <consortium name="The Broad Institute Genomics Platform"/>
            <consortium name="The Broad Institute Genome Sequencing Center for Infectious Disease"/>
            <person name="Wu L."/>
            <person name="Ma J."/>
        </authorList>
    </citation>
    <scope>NUCLEOTIDE SEQUENCE [LARGE SCALE GENOMIC DNA]</scope>
    <source>
        <strain evidence="3">JCM 4594</strain>
    </source>
</reference>
<comment type="caution">
    <text evidence="2">The sequence shown here is derived from an EMBL/GenBank/DDBJ whole genome shotgun (WGS) entry which is preliminary data.</text>
</comment>